<organism evidence="12 13">
    <name type="scientific">Plenodomus tracheiphilus IPT5</name>
    <dbReference type="NCBI Taxonomy" id="1408161"/>
    <lineage>
        <taxon>Eukaryota</taxon>
        <taxon>Fungi</taxon>
        <taxon>Dikarya</taxon>
        <taxon>Ascomycota</taxon>
        <taxon>Pezizomycotina</taxon>
        <taxon>Dothideomycetes</taxon>
        <taxon>Pleosporomycetidae</taxon>
        <taxon>Pleosporales</taxon>
        <taxon>Pleosporineae</taxon>
        <taxon>Leptosphaeriaceae</taxon>
        <taxon>Plenodomus</taxon>
    </lineage>
</organism>
<evidence type="ECO:0000256" key="10">
    <source>
        <dbReference type="ARBA" id="ARBA00023180"/>
    </source>
</evidence>
<evidence type="ECO:0000256" key="11">
    <source>
        <dbReference type="RuleBase" id="RU366056"/>
    </source>
</evidence>
<dbReference type="EMBL" id="MU006293">
    <property type="protein sequence ID" value="KAF2854348.1"/>
    <property type="molecule type" value="Genomic_DNA"/>
</dbReference>
<comment type="subcellular location">
    <subcellularLocation>
        <location evidence="11">Endoplasmic reticulum membrane</location>
        <topology evidence="11">Single-pass membrane protein</topology>
    </subcellularLocation>
    <subcellularLocation>
        <location evidence="1">Endoplasmic reticulum membrane</location>
        <topology evidence="1">Single-pass type III membrane protein</topology>
    </subcellularLocation>
</comment>
<evidence type="ECO:0000313" key="12">
    <source>
        <dbReference type="EMBL" id="KAF2854348.1"/>
    </source>
</evidence>
<sequence length="530" mass="58350">MKQRITYVVDKPDEFSPDQLSVKNEGSSGPRFALKGVNAAKEHRITLGLKELPEELSEVFQQWHELHVRWASSTSHIATPPFTSRVSPGLHIFFTPLDSTPENALCTHLHSIVSAHLKCSSTNDSSIKLPILSERFSMSTTSQYYAFLDTIDSLAGNIASKFCQTNENYCRELAKELLTATSLDIDYDTISRAVVLTATWPTAPNNEGWSEDIALPHKEATVEIGVLSHEPNADPEDIQFGGFLTVLGQDSAPTTRFQTPTRHYPLLDTTSPSLTPQLHPLIYTTSLSHPTGLHPTLILSFPHQHLTPPNPSCKLHTHLTLPSYLFIDKYQFNDPLFLSSKNLVSLRSLAGATDLEAPDWVVNTWGSAALSQLAHPKAKSPTTQAQDGNAKWNISIPLHLRYLPANPTTHTRVPVPWPVVFWACRADEGAKMSANPFDRVHLGYEALFGPKTRFMHVQPAPGLNVTGADAGLGMEKGLVEWIDVPVLDTRRTGWVEGGTVGLVLVAFLGLCWVLFGRGGGRRVDGGKKKQ</sequence>
<dbReference type="GO" id="GO:0006506">
    <property type="term" value="P:GPI anchor biosynthetic process"/>
    <property type="evidence" value="ECO:0007669"/>
    <property type="project" value="UniProtKB-UniPathway"/>
</dbReference>
<keyword evidence="5 11" id="KW-0337">GPI-anchor biosynthesis</keyword>
<evidence type="ECO:0000256" key="7">
    <source>
        <dbReference type="ARBA" id="ARBA00022824"/>
    </source>
</evidence>
<dbReference type="OrthoDB" id="5546453at2759"/>
<comment type="pathway">
    <text evidence="2 11">Glycolipid biosynthesis; glycosylphosphatidylinositol-anchor biosynthesis.</text>
</comment>
<dbReference type="PANTHER" id="PTHR28533">
    <property type="entry name" value="PROTEIN PBN1"/>
    <property type="match status" value="1"/>
</dbReference>
<gene>
    <name evidence="12" type="ORF">T440DRAFT_273634</name>
</gene>
<evidence type="ECO:0000313" key="13">
    <source>
        <dbReference type="Proteomes" id="UP000799423"/>
    </source>
</evidence>
<dbReference type="SMART" id="SM00780">
    <property type="entry name" value="PIG-X"/>
    <property type="match status" value="1"/>
</dbReference>
<proteinExistence type="inferred from homology"/>
<evidence type="ECO:0000256" key="3">
    <source>
        <dbReference type="ARBA" id="ARBA00010345"/>
    </source>
</evidence>
<evidence type="ECO:0000256" key="8">
    <source>
        <dbReference type="ARBA" id="ARBA00022989"/>
    </source>
</evidence>
<dbReference type="Pfam" id="PF08320">
    <property type="entry name" value="PIG-X"/>
    <property type="match status" value="1"/>
</dbReference>
<evidence type="ECO:0000256" key="1">
    <source>
        <dbReference type="ARBA" id="ARBA00004643"/>
    </source>
</evidence>
<dbReference type="UniPathway" id="UPA00196"/>
<name>A0A6A7BJR4_9PLEO</name>
<dbReference type="GO" id="GO:0005789">
    <property type="term" value="C:endoplasmic reticulum membrane"/>
    <property type="evidence" value="ECO:0007669"/>
    <property type="project" value="UniProtKB-SubCell"/>
</dbReference>
<dbReference type="GO" id="GO:1990529">
    <property type="term" value="C:glycosylphosphatidylinositol-mannosyltransferase I complex"/>
    <property type="evidence" value="ECO:0007669"/>
    <property type="project" value="TreeGrafter"/>
</dbReference>
<evidence type="ECO:0000256" key="4">
    <source>
        <dbReference type="ARBA" id="ARBA00020410"/>
    </source>
</evidence>
<accession>A0A6A7BJR4</accession>
<evidence type="ECO:0000256" key="5">
    <source>
        <dbReference type="ARBA" id="ARBA00022502"/>
    </source>
</evidence>
<dbReference type="Proteomes" id="UP000799423">
    <property type="component" value="Unassembled WGS sequence"/>
</dbReference>
<reference evidence="12" key="1">
    <citation type="submission" date="2020-01" db="EMBL/GenBank/DDBJ databases">
        <authorList>
            <consortium name="DOE Joint Genome Institute"/>
            <person name="Haridas S."/>
            <person name="Albert R."/>
            <person name="Binder M."/>
            <person name="Bloem J."/>
            <person name="Labutti K."/>
            <person name="Salamov A."/>
            <person name="Andreopoulos B."/>
            <person name="Baker S.E."/>
            <person name="Barry K."/>
            <person name="Bills G."/>
            <person name="Bluhm B.H."/>
            <person name="Cannon C."/>
            <person name="Castanera R."/>
            <person name="Culley D.E."/>
            <person name="Daum C."/>
            <person name="Ezra D."/>
            <person name="Gonzalez J.B."/>
            <person name="Henrissat B."/>
            <person name="Kuo A."/>
            <person name="Liang C."/>
            <person name="Lipzen A."/>
            <person name="Lutzoni F."/>
            <person name="Magnuson J."/>
            <person name="Mondo S."/>
            <person name="Nolan M."/>
            <person name="Ohm R."/>
            <person name="Pangilinan J."/>
            <person name="Park H.-J."/>
            <person name="Ramirez L."/>
            <person name="Alfaro M."/>
            <person name="Sun H."/>
            <person name="Tritt A."/>
            <person name="Yoshinaga Y."/>
            <person name="Zwiers L.-H."/>
            <person name="Turgeon B.G."/>
            <person name="Goodwin S.B."/>
            <person name="Spatafora J.W."/>
            <person name="Crous P.W."/>
            <person name="Grigoriev I.V."/>
        </authorList>
    </citation>
    <scope>NUCLEOTIDE SEQUENCE</scope>
    <source>
        <strain evidence="12">IPT5</strain>
    </source>
</reference>
<dbReference type="InterPro" id="IPR013233">
    <property type="entry name" value="PIG-X/PBN1"/>
</dbReference>
<keyword evidence="7 11" id="KW-0256">Endoplasmic reticulum</keyword>
<feature type="transmembrane region" description="Helical" evidence="11">
    <location>
        <begin position="494"/>
        <end position="515"/>
    </location>
</feature>
<dbReference type="PANTHER" id="PTHR28533:SF1">
    <property type="entry name" value="PROTEIN PBN1"/>
    <property type="match status" value="1"/>
</dbReference>
<keyword evidence="13" id="KW-1185">Reference proteome</keyword>
<dbReference type="AlphaFoldDB" id="A0A6A7BJR4"/>
<evidence type="ECO:0000256" key="2">
    <source>
        <dbReference type="ARBA" id="ARBA00004687"/>
    </source>
</evidence>
<keyword evidence="10" id="KW-0325">Glycoprotein</keyword>
<comment type="similarity">
    <text evidence="3 11">Belongs to the PIGX family.</text>
</comment>
<dbReference type="InterPro" id="IPR042322">
    <property type="entry name" value="Pbn1"/>
</dbReference>
<keyword evidence="6 11" id="KW-0812">Transmembrane</keyword>
<keyword evidence="8 11" id="KW-1133">Transmembrane helix</keyword>
<evidence type="ECO:0000256" key="6">
    <source>
        <dbReference type="ARBA" id="ARBA00022692"/>
    </source>
</evidence>
<dbReference type="GO" id="GO:0000030">
    <property type="term" value="F:mannosyltransferase activity"/>
    <property type="evidence" value="ECO:0007669"/>
    <property type="project" value="TreeGrafter"/>
</dbReference>
<keyword evidence="9 11" id="KW-0472">Membrane</keyword>
<comment type="function">
    <text evidence="11">Required for proper folding and/or the stability of a subset of proteins in the endoplasmic reticulum. Component of glycosylphosphatidylinositol-mannosyltransferase 1 which transfers the first of the 4 mannoses in the GPI-anchor precursors during GPI-anchor biosynthesis. Probably acts by stabilizing the mannosyltransferase GPI14.</text>
</comment>
<evidence type="ECO:0000256" key="9">
    <source>
        <dbReference type="ARBA" id="ARBA00023136"/>
    </source>
</evidence>
<protein>
    <recommendedName>
        <fullName evidence="4 11">Protein PBN1</fullName>
    </recommendedName>
</protein>